<dbReference type="GO" id="GO:0007165">
    <property type="term" value="P:signal transduction"/>
    <property type="evidence" value="ECO:0007669"/>
    <property type="project" value="InterPro"/>
</dbReference>
<name>A0A507R0Z7_MONPU</name>
<feature type="region of interest" description="Disordered" evidence="2">
    <location>
        <begin position="1"/>
        <end position="31"/>
    </location>
</feature>
<dbReference type="Proteomes" id="UP000319663">
    <property type="component" value="Unassembled WGS sequence"/>
</dbReference>
<keyword evidence="5" id="KW-1185">Reference proteome</keyword>
<feature type="compositionally biased region" description="Basic and acidic residues" evidence="2">
    <location>
        <begin position="570"/>
        <end position="596"/>
    </location>
</feature>
<dbReference type="InterPro" id="IPR000198">
    <property type="entry name" value="RhoGAP_dom"/>
</dbReference>
<accession>A0A507R0Z7</accession>
<dbReference type="GO" id="GO:0060237">
    <property type="term" value="P:regulation of fungal-type cell wall organization"/>
    <property type="evidence" value="ECO:0007669"/>
    <property type="project" value="TreeGrafter"/>
</dbReference>
<keyword evidence="1" id="KW-0343">GTPase activation</keyword>
<dbReference type="InterPro" id="IPR008936">
    <property type="entry name" value="Rho_GTPase_activation_prot"/>
</dbReference>
<dbReference type="GO" id="GO:0005096">
    <property type="term" value="F:GTPase activator activity"/>
    <property type="evidence" value="ECO:0007669"/>
    <property type="project" value="UniProtKB-KW"/>
</dbReference>
<dbReference type="PROSITE" id="PS50238">
    <property type="entry name" value="RHOGAP"/>
    <property type="match status" value="1"/>
</dbReference>
<feature type="compositionally biased region" description="Basic and acidic residues" evidence="2">
    <location>
        <begin position="743"/>
        <end position="759"/>
    </location>
</feature>
<evidence type="ECO:0000259" key="3">
    <source>
        <dbReference type="PROSITE" id="PS50238"/>
    </source>
</evidence>
<feature type="region of interest" description="Disordered" evidence="2">
    <location>
        <begin position="300"/>
        <end position="452"/>
    </location>
</feature>
<feature type="compositionally biased region" description="Low complexity" evidence="2">
    <location>
        <begin position="332"/>
        <end position="342"/>
    </location>
</feature>
<feature type="compositionally biased region" description="Pro residues" evidence="2">
    <location>
        <begin position="798"/>
        <end position="815"/>
    </location>
</feature>
<feature type="compositionally biased region" description="Low complexity" evidence="2">
    <location>
        <begin position="519"/>
        <end position="538"/>
    </location>
</feature>
<protein>
    <recommendedName>
        <fullName evidence="3">Rho-GAP domain-containing protein</fullName>
    </recommendedName>
</protein>
<feature type="compositionally biased region" description="Polar residues" evidence="2">
    <location>
        <begin position="603"/>
        <end position="616"/>
    </location>
</feature>
<dbReference type="AlphaFoldDB" id="A0A507R0Z7"/>
<evidence type="ECO:0000256" key="2">
    <source>
        <dbReference type="SAM" id="MobiDB-lite"/>
    </source>
</evidence>
<evidence type="ECO:0000256" key="1">
    <source>
        <dbReference type="ARBA" id="ARBA00022468"/>
    </source>
</evidence>
<gene>
    <name evidence="4" type="ORF">MPDQ_005456</name>
</gene>
<dbReference type="CDD" id="cd04396">
    <property type="entry name" value="RhoGAP_fSAC7_BAG7"/>
    <property type="match status" value="1"/>
</dbReference>
<feature type="compositionally biased region" description="Polar residues" evidence="2">
    <location>
        <begin position="343"/>
        <end position="367"/>
    </location>
</feature>
<reference evidence="4 5" key="1">
    <citation type="submission" date="2019-06" db="EMBL/GenBank/DDBJ databases">
        <title>Wine fermentation using esterase from Monascus purpureus.</title>
        <authorList>
            <person name="Geng C."/>
            <person name="Zhang Y."/>
        </authorList>
    </citation>
    <scope>NUCLEOTIDE SEQUENCE [LARGE SCALE GENOMIC DNA]</scope>
    <source>
        <strain evidence="4">HQ1</strain>
    </source>
</reference>
<evidence type="ECO:0000313" key="4">
    <source>
        <dbReference type="EMBL" id="TQB73809.1"/>
    </source>
</evidence>
<feature type="compositionally biased region" description="Low complexity" evidence="2">
    <location>
        <begin position="305"/>
        <end position="318"/>
    </location>
</feature>
<dbReference type="InterPro" id="IPR051025">
    <property type="entry name" value="RhoGAP"/>
</dbReference>
<dbReference type="EMBL" id="VIFY01000039">
    <property type="protein sequence ID" value="TQB73809.1"/>
    <property type="molecule type" value="Genomic_DNA"/>
</dbReference>
<dbReference type="PANTHER" id="PTHR15228:SF25">
    <property type="entry name" value="F-BAR DOMAIN-CONTAINING PROTEIN"/>
    <property type="match status" value="1"/>
</dbReference>
<dbReference type="Pfam" id="PF00620">
    <property type="entry name" value="RhoGAP"/>
    <property type="match status" value="1"/>
</dbReference>
<dbReference type="SMART" id="SM00324">
    <property type="entry name" value="RhoGAP"/>
    <property type="match status" value="1"/>
</dbReference>
<feature type="region of interest" description="Disordered" evidence="2">
    <location>
        <begin position="735"/>
        <end position="880"/>
    </location>
</feature>
<feature type="compositionally biased region" description="Polar residues" evidence="2">
    <location>
        <begin position="847"/>
        <end position="858"/>
    </location>
</feature>
<dbReference type="GO" id="GO:0005938">
    <property type="term" value="C:cell cortex"/>
    <property type="evidence" value="ECO:0007669"/>
    <property type="project" value="TreeGrafter"/>
</dbReference>
<sequence>MTGKPQSDSEQVHAFPSATGPLEAGALSPPSKRDLASWWRQFKRNTRRPEVKENPRGIFGVPLNVSIKYANVAISLTNDNGESFIYGYVPIVVAKCGVFLKEKATDVEGIFRLSGSAKRIKDLQEIFDSPERYGKGLDWTGYTVHDAANVLRRYLNQLPEPIVPLEFYERFREPLRLYQNQIREGGEVTGPETFDHTKAVAAYQQLIRELPPLNRQLLLYILDLLAVFASKSDQNRMTSANLAAIFQPGLLSHPQHHMSPDEYRLSQDVLIFLIENQDHFLFGMNGTAADEQTVKEVEGGLAAPRRSSNFRRSVSSASNGTDSYRKLETLRRNVSVSSRNSRTSGNVPSPTTPSSLNGSGVHRSNTLPPKMSPVIGPARYGRRAEQINSHSPAATAPAPAPAADHHHRPSSQAPHHSHESANYLPPQKESTGMPKQPDVVYVHSSTHGPVPVDEASRLKTAQRPRLQGGLPPADPSPLAVVTPPKERKLSSLFSKSPSPSREPRDSSRQPNKLRKKRLSSGVSESAWSSSHSLAAVVADPPLYPPSSGPSDRKTEATGTVRPANTSEPSDQPHRDAKLEHPMPQDEHAQLHFKEGNLRPPASRTPSMNSRSSFTDQSDLEPPDNTTRTDRREHRREWRFSRSSKRGSEHTVAASMSPPRIGVNPAAALSTNSVNSWHRGARSPPPDLQRMAADGSSVHLSLDAEVANNVNRDPLLGQDSEKKSFFGRFKAKLAHALEGDTDSESERERTKSPVHSDAEGLRSNTSLPPNGKDSEDDFLPLTEQPPRDTKEEVSNPSTLPNPPFSARPSGMPPSIPEEPAILEPHDTAADTASVTKGQAEPADAGPPTETSLATGSNEANGEGPPRSNEPATDASPKQQEQ</sequence>
<dbReference type="PANTHER" id="PTHR15228">
    <property type="entry name" value="SPERMATHECAL PHYSIOLOGY VARIANT"/>
    <property type="match status" value="1"/>
</dbReference>
<feature type="region of interest" description="Disordered" evidence="2">
    <location>
        <begin position="464"/>
        <end position="695"/>
    </location>
</feature>
<feature type="compositionally biased region" description="Low complexity" evidence="2">
    <location>
        <begin position="490"/>
        <end position="499"/>
    </location>
</feature>
<feature type="compositionally biased region" description="Basic and acidic residues" evidence="2">
    <location>
        <begin position="626"/>
        <end position="639"/>
    </location>
</feature>
<evidence type="ECO:0000313" key="5">
    <source>
        <dbReference type="Proteomes" id="UP000319663"/>
    </source>
</evidence>
<organism evidence="4 5">
    <name type="scientific">Monascus purpureus</name>
    <name type="common">Red mold</name>
    <name type="synonym">Monascus anka</name>
    <dbReference type="NCBI Taxonomy" id="5098"/>
    <lineage>
        <taxon>Eukaryota</taxon>
        <taxon>Fungi</taxon>
        <taxon>Dikarya</taxon>
        <taxon>Ascomycota</taxon>
        <taxon>Pezizomycotina</taxon>
        <taxon>Eurotiomycetes</taxon>
        <taxon>Eurotiomycetidae</taxon>
        <taxon>Eurotiales</taxon>
        <taxon>Aspergillaceae</taxon>
        <taxon>Monascus</taxon>
    </lineage>
</organism>
<proteinExistence type="predicted"/>
<dbReference type="SUPFAM" id="SSF48350">
    <property type="entry name" value="GTPase activation domain, GAP"/>
    <property type="match status" value="1"/>
</dbReference>
<dbReference type="OrthoDB" id="3196451at2759"/>
<comment type="caution">
    <text evidence="4">The sequence shown here is derived from an EMBL/GenBank/DDBJ whole genome shotgun (WGS) entry which is preliminary data.</text>
</comment>
<dbReference type="STRING" id="5098.A0A507R0Z7"/>
<feature type="domain" description="Rho-GAP" evidence="3">
    <location>
        <begin position="74"/>
        <end position="281"/>
    </location>
</feature>
<dbReference type="Gene3D" id="1.10.555.10">
    <property type="entry name" value="Rho GTPase activation protein"/>
    <property type="match status" value="1"/>
</dbReference>